<evidence type="ECO:0000256" key="3">
    <source>
        <dbReference type="ARBA" id="ARBA00022448"/>
    </source>
</evidence>
<feature type="transmembrane region" description="Helical" evidence="11">
    <location>
        <begin position="495"/>
        <end position="516"/>
    </location>
</feature>
<keyword evidence="4 11" id="KW-0812">Transmembrane</keyword>
<proteinExistence type="inferred from homology"/>
<dbReference type="InterPro" id="IPR036259">
    <property type="entry name" value="MFS_trans_sf"/>
</dbReference>
<dbReference type="Pfam" id="PF00083">
    <property type="entry name" value="Sugar_tr"/>
    <property type="match status" value="1"/>
</dbReference>
<dbReference type="PRINTS" id="PR00171">
    <property type="entry name" value="SUGRTRNSPORT"/>
</dbReference>
<keyword evidence="14" id="KW-1185">Reference proteome</keyword>
<keyword evidence="6 11" id="KW-1133">Transmembrane helix</keyword>
<sequence length="587" mass="64536">MNDINLESCTQKPNMNHKLINKLKRRVSSAGDSMSIKSAREQADHVPIPDAIYNYKLVIVAVTAAAAAVIIGYDAGFIGGTVSLESFKQEFGMDKMSSDQATLIEANVVSVFQAGAFWGALMMYPVGEIFGRKVGLIISGFLLTFGAAISLISNKDTGLGAIYAGRVLTGVGIGGCSGLAPIYVSEISPAAVRGKLVGCWELSWQIGGIIGYWINYGVLQNIPTSKKQWLIPFAIQLIPSGLFWIGACIIPESPRFLVSKGKMEKARKNLAYLRNIPEDHEYSHHEIDVFTKDIQERRAKIGDGFFAPILAIVKSKKLLIRLLMSTSLFPMQNGSGINAITYYSPTVFKSLGVSGSDAGLLSTGIFGIIKAFASVVWIFFIVDLMGRRSSLIWFSVPCSLCMWYIGAYVYVADPAARLATGDTQMDAGGKAAQGLLYIWTFFYGASWNGTPWVINSEIFSQDVRTFTQAINAASNWFWAFIMGRFTGQAFEATSYGLYFVFAACMIVFPLFIFFFYPETKGVPLEAIDHLFEVPAWRAREYAMEKYDAEFEGGEFQEDDFASYPSSHEEKVGAATNVTVNTDPSDNR</sequence>
<accession>Q6BQL6</accession>
<evidence type="ECO:0000259" key="12">
    <source>
        <dbReference type="PROSITE" id="PS50850"/>
    </source>
</evidence>
<dbReference type="PROSITE" id="PS50850">
    <property type="entry name" value="MFS"/>
    <property type="match status" value="1"/>
</dbReference>
<dbReference type="PANTHER" id="PTHR48022">
    <property type="entry name" value="PLASTIDIC GLUCOSE TRANSPORTER 4"/>
    <property type="match status" value="1"/>
</dbReference>
<dbReference type="InterPro" id="IPR003663">
    <property type="entry name" value="Sugar/inositol_transpt"/>
</dbReference>
<feature type="transmembrane region" description="Helical" evidence="11">
    <location>
        <begin position="360"/>
        <end position="382"/>
    </location>
</feature>
<feature type="transmembrane region" description="Helical" evidence="11">
    <location>
        <begin position="164"/>
        <end position="184"/>
    </location>
</feature>
<keyword evidence="3 9" id="KW-0813">Transport</keyword>
<evidence type="ECO:0000256" key="9">
    <source>
        <dbReference type="RuleBase" id="RU003346"/>
    </source>
</evidence>
<dbReference type="EMBL" id="CR382137">
    <property type="protein sequence ID" value="CAG87730.1"/>
    <property type="molecule type" value="Genomic_DNA"/>
</dbReference>
<dbReference type="PROSITE" id="PS00217">
    <property type="entry name" value="SUGAR_TRANSPORT_2"/>
    <property type="match status" value="1"/>
</dbReference>
<dbReference type="AlphaFoldDB" id="Q6BQL6"/>
<evidence type="ECO:0000256" key="4">
    <source>
        <dbReference type="ARBA" id="ARBA00022692"/>
    </source>
</evidence>
<dbReference type="PANTHER" id="PTHR48022:SF34">
    <property type="entry name" value="MAJOR FACILITATOR SUPERFAMILY (MFS) PROFILE DOMAIN-CONTAINING PROTEIN-RELATED"/>
    <property type="match status" value="1"/>
</dbReference>
<evidence type="ECO:0000256" key="11">
    <source>
        <dbReference type="SAM" id="Phobius"/>
    </source>
</evidence>
<feature type="domain" description="Major facilitator superfamily (MFS) profile" evidence="12">
    <location>
        <begin position="60"/>
        <end position="520"/>
    </location>
</feature>
<dbReference type="Gene3D" id="1.20.1250.20">
    <property type="entry name" value="MFS general substrate transporter like domains"/>
    <property type="match status" value="1"/>
</dbReference>
<feature type="transmembrane region" description="Helical" evidence="11">
    <location>
        <begin position="391"/>
        <end position="411"/>
    </location>
</feature>
<organism evidence="13 14">
    <name type="scientific">Debaryomyces hansenii (strain ATCC 36239 / CBS 767 / BCRC 21394 / JCM 1990 / NBRC 0083 / IGC 2968)</name>
    <name type="common">Yeast</name>
    <name type="synonym">Torulaspora hansenii</name>
    <dbReference type="NCBI Taxonomy" id="284592"/>
    <lineage>
        <taxon>Eukaryota</taxon>
        <taxon>Fungi</taxon>
        <taxon>Dikarya</taxon>
        <taxon>Ascomycota</taxon>
        <taxon>Saccharomycotina</taxon>
        <taxon>Pichiomycetes</taxon>
        <taxon>Debaryomycetaceae</taxon>
        <taxon>Debaryomyces</taxon>
    </lineage>
</organism>
<dbReference type="OMA" id="QVENLEW"/>
<dbReference type="VEuPathDB" id="FungiDB:DEHA2E04224g"/>
<dbReference type="HOGENOM" id="CLU_001265_30_12_1"/>
<feature type="transmembrane region" description="Helical" evidence="11">
    <location>
        <begin position="102"/>
        <end position="122"/>
    </location>
</feature>
<feature type="transmembrane region" description="Helical" evidence="11">
    <location>
        <begin position="196"/>
        <end position="214"/>
    </location>
</feature>
<feature type="transmembrane region" description="Helical" evidence="11">
    <location>
        <begin position="318"/>
        <end position="340"/>
    </location>
</feature>
<feature type="compositionally biased region" description="Polar residues" evidence="10">
    <location>
        <begin position="575"/>
        <end position="587"/>
    </location>
</feature>
<feature type="transmembrane region" description="Helical" evidence="11">
    <location>
        <begin position="134"/>
        <end position="152"/>
    </location>
</feature>
<evidence type="ECO:0000256" key="1">
    <source>
        <dbReference type="ARBA" id="ARBA00004141"/>
    </source>
</evidence>
<protein>
    <recommendedName>
        <fullName evidence="8">Quinate transporter</fullName>
    </recommendedName>
</protein>
<dbReference type="KEGG" id="dha:DEHA2E04224g"/>
<dbReference type="InterPro" id="IPR005828">
    <property type="entry name" value="MFS_sugar_transport-like"/>
</dbReference>
<keyword evidence="5" id="KW-0672">Quinate metabolism</keyword>
<gene>
    <name evidence="13" type="ordered locus">DEHA2E04224g</name>
</gene>
<dbReference type="RefSeq" id="XP_459504.1">
    <property type="nucleotide sequence ID" value="XM_459504.1"/>
</dbReference>
<dbReference type="InParanoid" id="Q6BQL6"/>
<dbReference type="eggNOG" id="KOG0254">
    <property type="taxonomic scope" value="Eukaryota"/>
</dbReference>
<evidence type="ECO:0000256" key="6">
    <source>
        <dbReference type="ARBA" id="ARBA00022989"/>
    </source>
</evidence>
<dbReference type="PROSITE" id="PS00216">
    <property type="entry name" value="SUGAR_TRANSPORT_1"/>
    <property type="match status" value="1"/>
</dbReference>
<evidence type="ECO:0000313" key="14">
    <source>
        <dbReference type="Proteomes" id="UP000000599"/>
    </source>
</evidence>
<dbReference type="NCBIfam" id="TIGR00879">
    <property type="entry name" value="SP"/>
    <property type="match status" value="1"/>
</dbReference>
<comment type="similarity">
    <text evidence="2 9">Belongs to the major facilitator superfamily. Sugar transporter (TC 2.A.1.1) family.</text>
</comment>
<evidence type="ECO:0000256" key="5">
    <source>
        <dbReference type="ARBA" id="ARBA00022911"/>
    </source>
</evidence>
<dbReference type="SUPFAM" id="SSF103473">
    <property type="entry name" value="MFS general substrate transporter"/>
    <property type="match status" value="1"/>
</dbReference>
<name>Q6BQL6_DEBHA</name>
<evidence type="ECO:0000313" key="13">
    <source>
        <dbReference type="EMBL" id="CAG87730.1"/>
    </source>
</evidence>
<dbReference type="InterPro" id="IPR050360">
    <property type="entry name" value="MFS_Sugar_Transporters"/>
</dbReference>
<dbReference type="GO" id="GO:0005351">
    <property type="term" value="F:carbohydrate:proton symporter activity"/>
    <property type="evidence" value="ECO:0007669"/>
    <property type="project" value="TreeGrafter"/>
</dbReference>
<feature type="transmembrane region" description="Helical" evidence="11">
    <location>
        <begin position="431"/>
        <end position="454"/>
    </location>
</feature>
<dbReference type="OrthoDB" id="508119at2759"/>
<feature type="transmembrane region" description="Helical" evidence="11">
    <location>
        <begin position="57"/>
        <end position="82"/>
    </location>
</feature>
<evidence type="ECO:0000256" key="10">
    <source>
        <dbReference type="SAM" id="MobiDB-lite"/>
    </source>
</evidence>
<reference evidence="13 14" key="1">
    <citation type="journal article" date="2004" name="Nature">
        <title>Genome evolution in yeasts.</title>
        <authorList>
            <consortium name="Genolevures"/>
            <person name="Dujon B."/>
            <person name="Sherman D."/>
            <person name="Fischer G."/>
            <person name="Durrens P."/>
            <person name="Casaregola S."/>
            <person name="Lafontaine I."/>
            <person name="de Montigny J."/>
            <person name="Marck C."/>
            <person name="Neuveglise C."/>
            <person name="Talla E."/>
            <person name="Goffard N."/>
            <person name="Frangeul L."/>
            <person name="Aigle M."/>
            <person name="Anthouard V."/>
            <person name="Babour A."/>
            <person name="Barbe V."/>
            <person name="Barnay S."/>
            <person name="Blanchin S."/>
            <person name="Beckerich J.M."/>
            <person name="Beyne E."/>
            <person name="Bleykasten C."/>
            <person name="Boisrame A."/>
            <person name="Boyer J."/>
            <person name="Cattolico L."/>
            <person name="Confanioleri F."/>
            <person name="de Daruvar A."/>
            <person name="Despons L."/>
            <person name="Fabre E."/>
            <person name="Fairhead C."/>
            <person name="Ferry-Dumazet H."/>
            <person name="Groppi A."/>
            <person name="Hantraye F."/>
            <person name="Hennequin C."/>
            <person name="Jauniaux N."/>
            <person name="Joyet P."/>
            <person name="Kachouri R."/>
            <person name="Kerrest A."/>
            <person name="Koszul R."/>
            <person name="Lemaire M."/>
            <person name="Lesur I."/>
            <person name="Ma L."/>
            <person name="Muller H."/>
            <person name="Nicaud J.M."/>
            <person name="Nikolski M."/>
            <person name="Oztas S."/>
            <person name="Ozier-Kalogeropoulos O."/>
            <person name="Pellenz S."/>
            <person name="Potier S."/>
            <person name="Richard G.F."/>
            <person name="Straub M.L."/>
            <person name="Suleau A."/>
            <person name="Swennene D."/>
            <person name="Tekaia F."/>
            <person name="Wesolowski-Louvel M."/>
            <person name="Westhof E."/>
            <person name="Wirth B."/>
            <person name="Zeniou-Meyer M."/>
            <person name="Zivanovic I."/>
            <person name="Bolotin-Fukuhara M."/>
            <person name="Thierry A."/>
            <person name="Bouchier C."/>
            <person name="Caudron B."/>
            <person name="Scarpelli C."/>
            <person name="Gaillardin C."/>
            <person name="Weissenbach J."/>
            <person name="Wincker P."/>
            <person name="Souciet J.L."/>
        </authorList>
    </citation>
    <scope>NUCLEOTIDE SEQUENCE [LARGE SCALE GENOMIC DNA]</scope>
    <source>
        <strain evidence="14">ATCC 36239 / CBS 767 / BCRC 21394 / JCM 1990 / NBRC 0083 / IGC 2968</strain>
    </source>
</reference>
<keyword evidence="7 11" id="KW-0472">Membrane</keyword>
<feature type="transmembrane region" description="Helical" evidence="11">
    <location>
        <begin position="229"/>
        <end position="250"/>
    </location>
</feature>
<feature type="region of interest" description="Disordered" evidence="10">
    <location>
        <begin position="565"/>
        <end position="587"/>
    </location>
</feature>
<dbReference type="Proteomes" id="UP000000599">
    <property type="component" value="Chromosome E"/>
</dbReference>
<dbReference type="InterPro" id="IPR020846">
    <property type="entry name" value="MFS_dom"/>
</dbReference>
<dbReference type="GO" id="GO:0016020">
    <property type="term" value="C:membrane"/>
    <property type="evidence" value="ECO:0007669"/>
    <property type="project" value="UniProtKB-SubCell"/>
</dbReference>
<evidence type="ECO:0000256" key="2">
    <source>
        <dbReference type="ARBA" id="ARBA00010992"/>
    </source>
</evidence>
<dbReference type="FunFam" id="1.20.1250.20:FF:000026">
    <property type="entry name" value="MFS quinate transporter QutD"/>
    <property type="match status" value="1"/>
</dbReference>
<dbReference type="InterPro" id="IPR005829">
    <property type="entry name" value="Sugar_transporter_CS"/>
</dbReference>
<evidence type="ECO:0000256" key="7">
    <source>
        <dbReference type="ARBA" id="ARBA00023136"/>
    </source>
</evidence>
<evidence type="ECO:0000256" key="8">
    <source>
        <dbReference type="ARBA" id="ARBA00043213"/>
    </source>
</evidence>
<dbReference type="GeneID" id="2902269"/>
<comment type="subcellular location">
    <subcellularLocation>
        <location evidence="1">Membrane</location>
        <topology evidence="1">Multi-pass membrane protein</topology>
    </subcellularLocation>
</comment>